<dbReference type="Gene3D" id="3.30.70.270">
    <property type="match status" value="1"/>
</dbReference>
<accession>A0A6L2NKX0</accession>
<dbReference type="InterPro" id="IPR043502">
    <property type="entry name" value="DNA/RNA_pol_sf"/>
</dbReference>
<dbReference type="Pfam" id="PF00078">
    <property type="entry name" value="RVT_1"/>
    <property type="match status" value="1"/>
</dbReference>
<dbReference type="InterPro" id="IPR053134">
    <property type="entry name" value="RNA-dir_DNA_polymerase"/>
</dbReference>
<gene>
    <name evidence="2" type="ORF">Tci_057263</name>
</gene>
<dbReference type="FunFam" id="3.30.70.270:FF:000003">
    <property type="entry name" value="Transposon Ty3-G Gag-Pol polyprotein"/>
    <property type="match status" value="1"/>
</dbReference>
<sequence length="335" mass="38727">MLQGRALTWQKNLAQARDLAAVMALPWEDLKKLLMEEYCSDNGNNGNQARDNAFDIGTAKAQQDPKVMTSTFSFIDHLLPIDDLFDKLQGSQYFLKINLRSGYHQLRVREEDIPKTAFSARPYLDKFVIVFIDDILIYSKSNEEHEVHLKLILELLEKERLFRKFLKCEFWLQDVYFLGHVVNNEGTYDFVIYCDPSNQGFGCFLMQRNKSSIKAGILEAQSEAFKNVNTPAEMLRGLKNIVWKEMSNAHSLGQSRIKQANWIRDFLGDHRQDCSNQRKPEDCTRSSEELCRQLTKPLEFSVGDKVLLKESPWKSIQQQDTIITPSFSSHIKGCE</sequence>
<dbReference type="InterPro" id="IPR000477">
    <property type="entry name" value="RT_dom"/>
</dbReference>
<dbReference type="InterPro" id="IPR043128">
    <property type="entry name" value="Rev_trsase/Diguanyl_cyclase"/>
</dbReference>
<dbReference type="EMBL" id="BKCJ010009076">
    <property type="protein sequence ID" value="GEU85285.1"/>
    <property type="molecule type" value="Genomic_DNA"/>
</dbReference>
<dbReference type="PANTHER" id="PTHR24559">
    <property type="entry name" value="TRANSPOSON TY3-I GAG-POL POLYPROTEIN"/>
    <property type="match status" value="1"/>
</dbReference>
<protein>
    <submittedName>
        <fullName evidence="2">Putative reverse transcriptase domain-containing protein</fullName>
    </submittedName>
</protein>
<keyword evidence="2" id="KW-0808">Transferase</keyword>
<dbReference type="AlphaFoldDB" id="A0A6L2NKX0"/>
<organism evidence="2">
    <name type="scientific">Tanacetum cinerariifolium</name>
    <name type="common">Dalmatian daisy</name>
    <name type="synonym">Chrysanthemum cinerariifolium</name>
    <dbReference type="NCBI Taxonomy" id="118510"/>
    <lineage>
        <taxon>Eukaryota</taxon>
        <taxon>Viridiplantae</taxon>
        <taxon>Streptophyta</taxon>
        <taxon>Embryophyta</taxon>
        <taxon>Tracheophyta</taxon>
        <taxon>Spermatophyta</taxon>
        <taxon>Magnoliopsida</taxon>
        <taxon>eudicotyledons</taxon>
        <taxon>Gunneridae</taxon>
        <taxon>Pentapetalae</taxon>
        <taxon>asterids</taxon>
        <taxon>campanulids</taxon>
        <taxon>Asterales</taxon>
        <taxon>Asteraceae</taxon>
        <taxon>Asteroideae</taxon>
        <taxon>Anthemideae</taxon>
        <taxon>Anthemidinae</taxon>
        <taxon>Tanacetum</taxon>
    </lineage>
</organism>
<keyword evidence="2" id="KW-0548">Nucleotidyltransferase</keyword>
<comment type="caution">
    <text evidence="2">The sequence shown here is derived from an EMBL/GenBank/DDBJ whole genome shotgun (WGS) entry which is preliminary data.</text>
</comment>
<dbReference type="PANTHER" id="PTHR24559:SF427">
    <property type="entry name" value="RNA-DIRECTED DNA POLYMERASE"/>
    <property type="match status" value="1"/>
</dbReference>
<evidence type="ECO:0000313" key="2">
    <source>
        <dbReference type="EMBL" id="GEU85285.1"/>
    </source>
</evidence>
<name>A0A6L2NKX0_TANCI</name>
<feature type="domain" description="Reverse transcriptase" evidence="1">
    <location>
        <begin position="125"/>
        <end position="181"/>
    </location>
</feature>
<dbReference type="SUPFAM" id="SSF56672">
    <property type="entry name" value="DNA/RNA polymerases"/>
    <property type="match status" value="1"/>
</dbReference>
<reference evidence="2" key="1">
    <citation type="journal article" date="2019" name="Sci. Rep.">
        <title>Draft genome of Tanacetum cinerariifolium, the natural source of mosquito coil.</title>
        <authorList>
            <person name="Yamashiro T."/>
            <person name="Shiraishi A."/>
            <person name="Satake H."/>
            <person name="Nakayama K."/>
        </authorList>
    </citation>
    <scope>NUCLEOTIDE SEQUENCE</scope>
</reference>
<proteinExistence type="predicted"/>
<dbReference type="CDD" id="cd01647">
    <property type="entry name" value="RT_LTR"/>
    <property type="match status" value="1"/>
</dbReference>
<evidence type="ECO:0000259" key="1">
    <source>
        <dbReference type="Pfam" id="PF00078"/>
    </source>
</evidence>
<keyword evidence="2" id="KW-0695">RNA-directed DNA polymerase</keyword>
<dbReference type="GO" id="GO:0003964">
    <property type="term" value="F:RNA-directed DNA polymerase activity"/>
    <property type="evidence" value="ECO:0007669"/>
    <property type="project" value="UniProtKB-KW"/>
</dbReference>